<dbReference type="PANTHER" id="PTHR22550:SF9">
    <property type="entry name" value="STAGE V SPORULATION PROTEIN AF"/>
    <property type="match status" value="1"/>
</dbReference>
<keyword evidence="6" id="KW-1185">Reference proteome</keyword>
<accession>A0A1T5MTZ0</accession>
<dbReference type="EMBL" id="FUZT01000025">
    <property type="protein sequence ID" value="SKC91504.1"/>
    <property type="molecule type" value="Genomic_DNA"/>
</dbReference>
<dbReference type="PIRSF" id="PIRSF005690">
    <property type="entry name" value="GerBA"/>
    <property type="match status" value="1"/>
</dbReference>
<feature type="transmembrane region" description="Helical" evidence="4">
    <location>
        <begin position="326"/>
        <end position="345"/>
    </location>
</feature>
<dbReference type="STRING" id="36842.SAMN02194393_05330"/>
<evidence type="ECO:0000256" key="4">
    <source>
        <dbReference type="SAM" id="Phobius"/>
    </source>
</evidence>
<keyword evidence="4" id="KW-0812">Transmembrane</keyword>
<feature type="transmembrane region" description="Helical" evidence="4">
    <location>
        <begin position="380"/>
        <end position="400"/>
    </location>
</feature>
<name>A0A1T5MTZ0_9FIRM</name>
<evidence type="ECO:0000256" key="2">
    <source>
        <dbReference type="ARBA" id="ARBA00023136"/>
    </source>
</evidence>
<evidence type="ECO:0000313" key="5">
    <source>
        <dbReference type="EMBL" id="SKC91504.1"/>
    </source>
</evidence>
<feature type="transmembrane region" description="Helical" evidence="4">
    <location>
        <begin position="407"/>
        <end position="433"/>
    </location>
</feature>
<dbReference type="InterPro" id="IPR050768">
    <property type="entry name" value="UPF0353/GerABKA_families"/>
</dbReference>
<reference evidence="5 6" key="1">
    <citation type="submission" date="2017-02" db="EMBL/GenBank/DDBJ databases">
        <authorList>
            <person name="Peterson S.W."/>
        </authorList>
    </citation>
    <scope>NUCLEOTIDE SEQUENCE [LARGE SCALE GENOMIC DNA]</scope>
    <source>
        <strain evidence="5 6">M1</strain>
    </source>
</reference>
<organism evidence="5 6">
    <name type="scientific">Maledivibacter halophilus</name>
    <dbReference type="NCBI Taxonomy" id="36842"/>
    <lineage>
        <taxon>Bacteria</taxon>
        <taxon>Bacillati</taxon>
        <taxon>Bacillota</taxon>
        <taxon>Clostridia</taxon>
        <taxon>Peptostreptococcales</taxon>
        <taxon>Caminicellaceae</taxon>
        <taxon>Maledivibacter</taxon>
    </lineage>
</organism>
<dbReference type="GO" id="GO:0009847">
    <property type="term" value="P:spore germination"/>
    <property type="evidence" value="ECO:0007669"/>
    <property type="project" value="InterPro"/>
</dbReference>
<keyword evidence="2 4" id="KW-0472">Membrane</keyword>
<evidence type="ECO:0000313" key="6">
    <source>
        <dbReference type="Proteomes" id="UP000190285"/>
    </source>
</evidence>
<protein>
    <submittedName>
        <fullName evidence="5">Stage V sporulation protein AF</fullName>
    </submittedName>
</protein>
<dbReference type="OrthoDB" id="9772630at2"/>
<dbReference type="AlphaFoldDB" id="A0A1T5MTZ0"/>
<keyword evidence="4" id="KW-1133">Transmembrane helix</keyword>
<dbReference type="InterPro" id="IPR004995">
    <property type="entry name" value="Spore_Ger"/>
</dbReference>
<feature type="region of interest" description="Disordered" evidence="3">
    <location>
        <begin position="470"/>
        <end position="490"/>
    </location>
</feature>
<proteinExistence type="inferred from homology"/>
<evidence type="ECO:0000256" key="3">
    <source>
        <dbReference type="SAM" id="MobiDB-lite"/>
    </source>
</evidence>
<dbReference type="Pfam" id="PF03323">
    <property type="entry name" value="GerA"/>
    <property type="match status" value="1"/>
</dbReference>
<evidence type="ECO:0000256" key="1">
    <source>
        <dbReference type="ARBA" id="ARBA00005278"/>
    </source>
</evidence>
<dbReference type="PANTHER" id="PTHR22550">
    <property type="entry name" value="SPORE GERMINATION PROTEIN"/>
    <property type="match status" value="1"/>
</dbReference>
<feature type="transmembrane region" description="Helical" evidence="4">
    <location>
        <begin position="352"/>
        <end position="374"/>
    </location>
</feature>
<dbReference type="Proteomes" id="UP000190285">
    <property type="component" value="Unassembled WGS sequence"/>
</dbReference>
<comment type="similarity">
    <text evidence="1">Belongs to the GerABKA family.</text>
</comment>
<feature type="transmembrane region" description="Helical" evidence="4">
    <location>
        <begin position="285"/>
        <end position="306"/>
    </location>
</feature>
<gene>
    <name evidence="5" type="ORF">SAMN02194393_05330</name>
</gene>
<dbReference type="GO" id="GO:0016020">
    <property type="term" value="C:membrane"/>
    <property type="evidence" value="ECO:0007669"/>
    <property type="project" value="InterPro"/>
</dbReference>
<sequence>MRLSKKIKDNIDFLDKKMGISKSFDLVNREVKIGGRAASLLFIDGFAKDEIMLFIQKTLQGLEREDINPNTIEKLMKEKIAYLEVESTNEFEQLEFMVLSGALAILIDKEDKAIILDVRSYPVRGLQEPELEKVTRGARDGFTETLVFNTALIRRRIRDPNLRFEITKVGKRSQTDVVIGYIEDIANPNLINELKGKIDAIDTDALEMTEKTLEEFIMGKNWNPLPQARYTERPDVTASHLMEGHIVVIVDNSPSVMILPVTMFHFTQHAQDYYQNPAVGTYFRWIRFTGIIFSLIIPPLWLLLVYYKGSFPEWLEFLGPRKTGEIPLLIQFIILEFGIDLLRIASIHTPNVLSTSLAIIGGLILSEYAIKVGWFIPETILYMAVAGLGMFATPSIEFSMAIRIFRLILLISTGIFKLYGFLISLIFICIVFITTKSFGDLRYTWPLIPFNRKALSTILTRKPIPEVKRRPSFLKTIDKDAAPPDEETPQ</sequence>